<dbReference type="EMBL" id="HG996472">
    <property type="protein sequence ID" value="CAG1831152.1"/>
    <property type="molecule type" value="Genomic_DNA"/>
</dbReference>
<evidence type="ECO:0000256" key="2">
    <source>
        <dbReference type="SAM" id="Coils"/>
    </source>
</evidence>
<keyword evidence="2" id="KW-0175">Coiled coil</keyword>
<dbReference type="PROSITE" id="PS50891">
    <property type="entry name" value="LOB"/>
    <property type="match status" value="1"/>
</dbReference>
<reference evidence="4" key="1">
    <citation type="submission" date="2021-03" db="EMBL/GenBank/DDBJ databases">
        <authorList>
            <consortium name="Genoscope - CEA"/>
            <person name="William W."/>
        </authorList>
    </citation>
    <scope>NUCLEOTIDE SEQUENCE</scope>
    <source>
        <strain evidence="4">Doubled-haploid Pahang</strain>
    </source>
</reference>
<evidence type="ECO:0000259" key="3">
    <source>
        <dbReference type="PROSITE" id="PS50891"/>
    </source>
</evidence>
<evidence type="ECO:0000313" key="4">
    <source>
        <dbReference type="EMBL" id="CAG1831152.1"/>
    </source>
</evidence>
<dbReference type="AlphaFoldDB" id="A0A804K539"/>
<accession>A0A804K539</accession>
<dbReference type="GO" id="GO:0005634">
    <property type="term" value="C:nucleus"/>
    <property type="evidence" value="ECO:0000318"/>
    <property type="project" value="GO_Central"/>
</dbReference>
<comment type="similarity">
    <text evidence="1">Belongs to the LOB domain-containing protein family.</text>
</comment>
<proteinExistence type="inferred from homology"/>
<evidence type="ECO:0000313" key="5">
    <source>
        <dbReference type="EnsemblPlants" id="Ma08_p10540.1"/>
    </source>
</evidence>
<evidence type="ECO:0000313" key="6">
    <source>
        <dbReference type="Proteomes" id="UP000012960"/>
    </source>
</evidence>
<dbReference type="GO" id="GO:0006355">
    <property type="term" value="P:regulation of DNA-templated transcription"/>
    <property type="evidence" value="ECO:0000318"/>
    <property type="project" value="GO_Central"/>
</dbReference>
<dbReference type="Pfam" id="PF03195">
    <property type="entry name" value="LOB"/>
    <property type="match status" value="1"/>
</dbReference>
<dbReference type="EnsemblPlants" id="Ma08_t10540.1">
    <property type="protein sequence ID" value="Ma08_p10540.1"/>
    <property type="gene ID" value="Ma08_g10540"/>
</dbReference>
<feature type="coiled-coil region" evidence="2">
    <location>
        <begin position="119"/>
        <end position="146"/>
    </location>
</feature>
<gene>
    <name evidence="4" type="ORF">GSMUA_344060.1</name>
</gene>
<dbReference type="PANTHER" id="PTHR31301:SF153">
    <property type="entry name" value="LOB DOMAIN-CONTAINING PROTEIN 26"/>
    <property type="match status" value="1"/>
</dbReference>
<evidence type="ECO:0000256" key="1">
    <source>
        <dbReference type="ARBA" id="ARBA00005474"/>
    </source>
</evidence>
<dbReference type="PANTHER" id="PTHR31301">
    <property type="entry name" value="LOB DOMAIN-CONTAINING PROTEIN 4-RELATED"/>
    <property type="match status" value="1"/>
</dbReference>
<dbReference type="OMA" id="ECMSIEA"/>
<dbReference type="GO" id="GO:0001216">
    <property type="term" value="F:DNA-binding transcription activator activity"/>
    <property type="evidence" value="ECO:0000318"/>
    <property type="project" value="GO_Central"/>
</dbReference>
<protein>
    <submittedName>
        <fullName evidence="4">(wild Malaysian banana) hypothetical protein</fullName>
    </submittedName>
</protein>
<dbReference type="InParanoid" id="A0A804K539"/>
<dbReference type="Proteomes" id="UP000012960">
    <property type="component" value="Unplaced"/>
</dbReference>
<keyword evidence="6" id="KW-1185">Reference proteome</keyword>
<feature type="domain" description="LOB" evidence="3">
    <location>
        <begin position="39"/>
        <end position="140"/>
    </location>
</feature>
<reference evidence="5" key="2">
    <citation type="submission" date="2021-05" db="UniProtKB">
        <authorList>
            <consortium name="EnsemblPlants"/>
        </authorList>
    </citation>
    <scope>IDENTIFICATION</scope>
    <source>
        <strain evidence="5">subsp. malaccensis</strain>
    </source>
</reference>
<organism evidence="5 6">
    <name type="scientific">Musa acuminata subsp. malaccensis</name>
    <name type="common">Wild banana</name>
    <name type="synonym">Musa malaccensis</name>
    <dbReference type="NCBI Taxonomy" id="214687"/>
    <lineage>
        <taxon>Eukaryota</taxon>
        <taxon>Viridiplantae</taxon>
        <taxon>Streptophyta</taxon>
        <taxon>Embryophyta</taxon>
        <taxon>Tracheophyta</taxon>
        <taxon>Spermatophyta</taxon>
        <taxon>Magnoliopsida</taxon>
        <taxon>Liliopsida</taxon>
        <taxon>Zingiberales</taxon>
        <taxon>Musaceae</taxon>
        <taxon>Musa</taxon>
    </lineage>
</organism>
<name>A0A804K539_MUSAM</name>
<sequence length="183" mass="20115">MHAIFSSPPFKPLAVALSITETLGESKSPAATTAMSNSTRCAACRYLRRRCCEDCVLAPYFPSVNPERFACVHRIFGASNAARMLQQIPVEQRRQAADAIALEAYWRVQDPVYGSVGVISMLQREISVAQRELAETQAQVSIYTAQGQSQSNQITQVQYLVDNAHLIPNQPPIPGLCQPPDIP</sequence>
<dbReference type="InterPro" id="IPR004883">
    <property type="entry name" value="LOB"/>
</dbReference>
<dbReference type="Gramene" id="Ma08_t10540.1">
    <property type="protein sequence ID" value="Ma08_p10540.1"/>
    <property type="gene ID" value="Ma08_g10540"/>
</dbReference>